<gene>
    <name evidence="11" type="primary">gspN</name>
    <name evidence="11" type="ORF">PGB34_10460</name>
</gene>
<dbReference type="GO" id="GO:0015627">
    <property type="term" value="C:type II protein secretion system complex"/>
    <property type="evidence" value="ECO:0007669"/>
    <property type="project" value="InterPro"/>
</dbReference>
<comment type="subcellular location">
    <subcellularLocation>
        <location evidence="1">Cell inner membrane</location>
    </subcellularLocation>
</comment>
<evidence type="ECO:0000313" key="11">
    <source>
        <dbReference type="EMBL" id="MDA7416786.1"/>
    </source>
</evidence>
<keyword evidence="6" id="KW-0997">Cell inner membrane</keyword>
<evidence type="ECO:0000256" key="5">
    <source>
        <dbReference type="ARBA" id="ARBA00022475"/>
    </source>
</evidence>
<dbReference type="GO" id="GO:0015628">
    <property type="term" value="P:protein secretion by the type II secretion system"/>
    <property type="evidence" value="ECO:0007669"/>
    <property type="project" value="InterPro"/>
</dbReference>
<dbReference type="Proteomes" id="UP001212602">
    <property type="component" value="Unassembled WGS sequence"/>
</dbReference>
<comment type="caution">
    <text evidence="11">The sequence shown here is derived from an EMBL/GenBank/DDBJ whole genome shotgun (WGS) entry which is preliminary data.</text>
</comment>
<evidence type="ECO:0000256" key="3">
    <source>
        <dbReference type="ARBA" id="ARBA00021563"/>
    </source>
</evidence>
<keyword evidence="5" id="KW-1003">Cell membrane</keyword>
<evidence type="ECO:0000256" key="8">
    <source>
        <dbReference type="ARBA" id="ARBA00022927"/>
    </source>
</evidence>
<sequence length="284" mass="29491">MTIMRARPAVSMDRLSRLGRRAPDAAGAGGRTPWRWAIAGAVLGAALATAVWAPARWLAAGLHAASGGKVQLVNPRGTFWQGSAGLVLASGTQGGEAVALPGRVGWQLRARWLGLSGRLDLPCCAQAPVGFALRRAGAGMQLAWQDAATRWPATLLTGLGAPWNTLKPEGTLTLHTRGLVLGFEPERLAITGQATLDATDMSSSLSTLRPMGSYRLDLAGGQAPSLLLTTREGALQLAGSGLWSGRAMRFSGEATAAAGSEDALSNLLNIIGRREGARSIINLS</sequence>
<evidence type="ECO:0000256" key="10">
    <source>
        <dbReference type="ARBA" id="ARBA00030772"/>
    </source>
</evidence>
<keyword evidence="9" id="KW-0472">Membrane</keyword>
<evidence type="ECO:0000313" key="12">
    <source>
        <dbReference type="Proteomes" id="UP001212602"/>
    </source>
</evidence>
<evidence type="ECO:0000256" key="2">
    <source>
        <dbReference type="ARBA" id="ARBA00007208"/>
    </source>
</evidence>
<proteinExistence type="inferred from homology"/>
<evidence type="ECO:0000256" key="6">
    <source>
        <dbReference type="ARBA" id="ARBA00022519"/>
    </source>
</evidence>
<keyword evidence="4" id="KW-0813">Transport</keyword>
<evidence type="ECO:0000256" key="7">
    <source>
        <dbReference type="ARBA" id="ARBA00022692"/>
    </source>
</evidence>
<dbReference type="GO" id="GO:0005886">
    <property type="term" value="C:plasma membrane"/>
    <property type="evidence" value="ECO:0007669"/>
    <property type="project" value="UniProtKB-SubCell"/>
</dbReference>
<dbReference type="EMBL" id="JAQIPB010000003">
    <property type="protein sequence ID" value="MDA7416786.1"/>
    <property type="molecule type" value="Genomic_DNA"/>
</dbReference>
<protein>
    <recommendedName>
        <fullName evidence="3">Type II secretion system protein N</fullName>
    </recommendedName>
    <alternativeName>
        <fullName evidence="10">General secretion pathway protein N</fullName>
    </alternativeName>
</protein>
<comment type="similarity">
    <text evidence="2">Belongs to the GSP N family.</text>
</comment>
<accession>A0AAE3N9J0</accession>
<dbReference type="AlphaFoldDB" id="A0AAE3N9J0"/>
<keyword evidence="8" id="KW-0653">Protein transport</keyword>
<keyword evidence="7" id="KW-0812">Transmembrane</keyword>
<evidence type="ECO:0000256" key="4">
    <source>
        <dbReference type="ARBA" id="ARBA00022448"/>
    </source>
</evidence>
<dbReference type="Pfam" id="PF01203">
    <property type="entry name" value="T2SSN"/>
    <property type="match status" value="1"/>
</dbReference>
<name>A0AAE3N9J0_9BURK</name>
<dbReference type="InterPro" id="IPR022792">
    <property type="entry name" value="T2SS_protein-GspN"/>
</dbReference>
<evidence type="ECO:0000256" key="9">
    <source>
        <dbReference type="ARBA" id="ARBA00023136"/>
    </source>
</evidence>
<evidence type="ECO:0000256" key="1">
    <source>
        <dbReference type="ARBA" id="ARBA00004533"/>
    </source>
</evidence>
<keyword evidence="12" id="KW-1185">Reference proteome</keyword>
<reference evidence="11" key="1">
    <citation type="submission" date="2023-01" db="EMBL/GenBank/DDBJ databases">
        <title>Xenophilus mangrovi sp. nov., isolated from soil of Mangrove nature reserve.</title>
        <authorList>
            <person name="Xu S."/>
            <person name="Liu Z."/>
            <person name="Xu Y."/>
        </authorList>
    </citation>
    <scope>NUCLEOTIDE SEQUENCE</scope>
    <source>
        <strain evidence="11">YW8</strain>
    </source>
</reference>
<organism evidence="11 12">
    <name type="scientific">Xenophilus arseniciresistens</name>
    <dbReference type="NCBI Taxonomy" id="1283306"/>
    <lineage>
        <taxon>Bacteria</taxon>
        <taxon>Pseudomonadati</taxon>
        <taxon>Pseudomonadota</taxon>
        <taxon>Betaproteobacteria</taxon>
        <taxon>Burkholderiales</taxon>
        <taxon>Comamonadaceae</taxon>
        <taxon>Xenophilus</taxon>
    </lineage>
</organism>